<keyword evidence="2" id="KW-1185">Reference proteome</keyword>
<accession>A0A4Q4SAX7</accession>
<dbReference type="EMBL" id="PEJP01000015">
    <property type="protein sequence ID" value="RYO67440.1"/>
    <property type="molecule type" value="Genomic_DNA"/>
</dbReference>
<comment type="caution">
    <text evidence="1">The sequence shown here is derived from an EMBL/GenBank/DDBJ whole genome shotgun (WGS) entry which is preliminary data.</text>
</comment>
<dbReference type="AlphaFoldDB" id="A0A4Q4SAX7"/>
<reference evidence="2" key="1">
    <citation type="journal article" date="2019" name="bioRxiv">
        <title>Genomics, evolutionary history and diagnostics of the Alternaria alternata species group including apple and Asian pear pathotypes.</title>
        <authorList>
            <person name="Armitage A.D."/>
            <person name="Cockerton H.M."/>
            <person name="Sreenivasaprasad S."/>
            <person name="Woodhall J.W."/>
            <person name="Lane C.R."/>
            <person name="Harrison R.J."/>
            <person name="Clarkson J.P."/>
        </authorList>
    </citation>
    <scope>NUCLEOTIDE SEQUENCE [LARGE SCALE GENOMIC DNA]</scope>
    <source>
        <strain evidence="2">RGR 97.0016</strain>
    </source>
</reference>
<evidence type="ECO:0000313" key="1">
    <source>
        <dbReference type="EMBL" id="RYO67440.1"/>
    </source>
</evidence>
<proteinExistence type="predicted"/>
<evidence type="ECO:0000313" key="2">
    <source>
        <dbReference type="Proteomes" id="UP000293823"/>
    </source>
</evidence>
<name>A0A4Q4SAX7_9PLEO</name>
<dbReference type="OrthoDB" id="10595054at2759"/>
<sequence>MFSTTTTTTTTDRVDEGIELAELFGDPLPQQANANATLPTPVLPPTAHTRFPAFNYHPPNIQTTLSSTHNLAVVPDEKKTWFSYVVEYAPVESLALLLDVAVKWAT</sequence>
<dbReference type="Proteomes" id="UP000293823">
    <property type="component" value="Unassembled WGS sequence"/>
</dbReference>
<gene>
    <name evidence="1" type="ORF">AA0113_g4491</name>
</gene>
<organism evidence="1 2">
    <name type="scientific">Alternaria arborescens</name>
    <dbReference type="NCBI Taxonomy" id="156630"/>
    <lineage>
        <taxon>Eukaryota</taxon>
        <taxon>Fungi</taxon>
        <taxon>Dikarya</taxon>
        <taxon>Ascomycota</taxon>
        <taxon>Pezizomycotina</taxon>
        <taxon>Dothideomycetes</taxon>
        <taxon>Pleosporomycetidae</taxon>
        <taxon>Pleosporales</taxon>
        <taxon>Pleosporineae</taxon>
        <taxon>Pleosporaceae</taxon>
        <taxon>Alternaria</taxon>
        <taxon>Alternaria sect. Alternaria</taxon>
    </lineage>
</organism>
<protein>
    <submittedName>
        <fullName evidence="1">Uncharacterized protein</fullName>
    </submittedName>
</protein>